<organism evidence="1 2">
    <name type="scientific">Streptomyces europaeiscabiei</name>
    <dbReference type="NCBI Taxonomy" id="146819"/>
    <lineage>
        <taxon>Bacteria</taxon>
        <taxon>Bacillati</taxon>
        <taxon>Actinomycetota</taxon>
        <taxon>Actinomycetes</taxon>
        <taxon>Kitasatosporales</taxon>
        <taxon>Streptomycetaceae</taxon>
        <taxon>Streptomyces</taxon>
    </lineage>
</organism>
<reference evidence="1 2" key="1">
    <citation type="journal article" date="2023" name="Microb. Genom.">
        <title>Mesoterricola silvestris gen. nov., sp. nov., Mesoterricola sediminis sp. nov., Geothrix oryzae sp. nov., Geothrix edaphica sp. nov., Geothrix rubra sp. nov., and Geothrix limicola sp. nov., six novel members of Acidobacteriota isolated from soils.</title>
        <authorList>
            <person name="Weisberg A.J."/>
            <person name="Pearce E."/>
            <person name="Kramer C.G."/>
            <person name="Chang J.H."/>
            <person name="Clarke C.R."/>
        </authorList>
    </citation>
    <scope>NUCLEOTIDE SEQUENCE [LARGE SCALE GENOMIC DNA]</scope>
    <source>
        <strain evidence="1 2">ID09-01A</strain>
    </source>
</reference>
<dbReference type="Proteomes" id="UP001271274">
    <property type="component" value="Unassembled WGS sequence"/>
</dbReference>
<proteinExistence type="predicted"/>
<keyword evidence="2" id="KW-1185">Reference proteome</keyword>
<dbReference type="EMBL" id="JARAYU010000006">
    <property type="protein sequence ID" value="MDX3701846.1"/>
    <property type="molecule type" value="Genomic_DNA"/>
</dbReference>
<gene>
    <name evidence="1" type="ORF">PV662_19145</name>
</gene>
<evidence type="ECO:0000313" key="2">
    <source>
        <dbReference type="Proteomes" id="UP001271274"/>
    </source>
</evidence>
<evidence type="ECO:0000313" key="1">
    <source>
        <dbReference type="EMBL" id="MDX3701846.1"/>
    </source>
</evidence>
<dbReference type="RefSeq" id="WP_319062388.1">
    <property type="nucleotide sequence ID" value="NZ_JARAUS010000101.1"/>
</dbReference>
<name>A0ABU4NGQ3_9ACTN</name>
<sequence length="84" mass="9163">MDPQIQGAVLGAGATTLGGTSAWIGARAQARAALEAVRMQARGQRFDARWQMRRDAYAAFFGAVEEVRTSNDRLGSLFNAVERY</sequence>
<protein>
    <submittedName>
        <fullName evidence="1">Uncharacterized protein</fullName>
    </submittedName>
</protein>
<comment type="caution">
    <text evidence="1">The sequence shown here is derived from an EMBL/GenBank/DDBJ whole genome shotgun (WGS) entry which is preliminary data.</text>
</comment>
<accession>A0ABU4NGQ3</accession>